<dbReference type="AlphaFoldDB" id="E1R871"/>
<dbReference type="HOGENOM" id="CLU_061181_2_0_12"/>
<organism evidence="2 3">
    <name type="scientific">Sediminispirochaeta smaragdinae (strain DSM 11293 / JCM 15392 / SEBR 4228)</name>
    <name type="common">Spirochaeta smaragdinae</name>
    <dbReference type="NCBI Taxonomy" id="573413"/>
    <lineage>
        <taxon>Bacteria</taxon>
        <taxon>Pseudomonadati</taxon>
        <taxon>Spirochaetota</taxon>
        <taxon>Spirochaetia</taxon>
        <taxon>Spirochaetales</taxon>
        <taxon>Spirochaetaceae</taxon>
        <taxon>Sediminispirochaeta</taxon>
    </lineage>
</organism>
<evidence type="ECO:0000313" key="3">
    <source>
        <dbReference type="Proteomes" id="UP000002318"/>
    </source>
</evidence>
<name>E1R871_SEDSS</name>
<dbReference type="OrthoDB" id="9776919at2"/>
<dbReference type="KEGG" id="ssm:Spirs_3840"/>
<dbReference type="PANTHER" id="PTHR43169">
    <property type="entry name" value="EXSB FAMILY PROTEIN"/>
    <property type="match status" value="1"/>
</dbReference>
<dbReference type="InterPro" id="IPR052188">
    <property type="entry name" value="Ni-pincer_cofactor_biosynth"/>
</dbReference>
<dbReference type="InterPro" id="IPR014729">
    <property type="entry name" value="Rossmann-like_a/b/a_fold"/>
</dbReference>
<feature type="active site" description="Nucleophile and sulfur donor" evidence="1">
    <location>
        <position position="192"/>
    </location>
</feature>
<dbReference type="PANTHER" id="PTHR43169:SF2">
    <property type="entry name" value="NAD_GMP SYNTHASE DOMAIN-CONTAINING PROTEIN"/>
    <property type="match status" value="1"/>
</dbReference>
<keyword evidence="3" id="KW-1185">Reference proteome</keyword>
<evidence type="ECO:0000256" key="1">
    <source>
        <dbReference type="PIRSR" id="PIRSR006661-1"/>
    </source>
</evidence>
<proteinExistence type="predicted"/>
<dbReference type="NCBIfam" id="TIGR00268">
    <property type="entry name" value="ATP-dependent sacrificial sulfur transferase LarE"/>
    <property type="match status" value="1"/>
</dbReference>
<dbReference type="eggNOG" id="COG1606">
    <property type="taxonomic scope" value="Bacteria"/>
</dbReference>
<dbReference type="EMBL" id="CP002116">
    <property type="protein sequence ID" value="ADK82926.1"/>
    <property type="molecule type" value="Genomic_DNA"/>
</dbReference>
<protein>
    <submittedName>
        <fullName evidence="2">PP-loop domain protein</fullName>
    </submittedName>
</protein>
<dbReference type="PIRSF" id="PIRSF006661">
    <property type="entry name" value="PP-lp_UCP006661"/>
    <property type="match status" value="1"/>
</dbReference>
<gene>
    <name evidence="2" type="ordered locus">Spirs_3840</name>
</gene>
<reference evidence="2 3" key="1">
    <citation type="journal article" date="2010" name="Stand. Genomic Sci.">
        <title>Complete genome sequence of Spirochaeta smaragdinae type strain (SEBR 4228).</title>
        <authorList>
            <person name="Mavromatis K."/>
            <person name="Yasawong M."/>
            <person name="Chertkov O."/>
            <person name="Lapidus A."/>
            <person name="Lucas S."/>
            <person name="Nolan M."/>
            <person name="Del Rio T.G."/>
            <person name="Tice H."/>
            <person name="Cheng J.F."/>
            <person name="Pitluck S."/>
            <person name="Liolios K."/>
            <person name="Ivanova N."/>
            <person name="Tapia R."/>
            <person name="Han C."/>
            <person name="Bruce D."/>
            <person name="Goodwin L."/>
            <person name="Pati A."/>
            <person name="Chen A."/>
            <person name="Palaniappan K."/>
            <person name="Land M."/>
            <person name="Hauser L."/>
            <person name="Chang Y.J."/>
            <person name="Jeffries C.D."/>
            <person name="Detter J.C."/>
            <person name="Rohde M."/>
            <person name="Brambilla E."/>
            <person name="Spring S."/>
            <person name="Goker M."/>
            <person name="Sikorski J."/>
            <person name="Woyke T."/>
            <person name="Bristow J."/>
            <person name="Eisen J.A."/>
            <person name="Markowitz V."/>
            <person name="Hugenholtz P."/>
            <person name="Klenk H.P."/>
            <person name="Kyrpides N.C."/>
        </authorList>
    </citation>
    <scope>NUCLEOTIDE SEQUENCE [LARGE SCALE GENOMIC DNA]</scope>
    <source>
        <strain evidence="3">DSM 11293 / JCM 15392 / SEBR 4228</strain>
    </source>
</reference>
<dbReference type="STRING" id="573413.Spirs_3840"/>
<dbReference type="GO" id="GO:0016783">
    <property type="term" value="F:sulfurtransferase activity"/>
    <property type="evidence" value="ECO:0007669"/>
    <property type="project" value="InterPro"/>
</dbReference>
<evidence type="ECO:0000313" key="2">
    <source>
        <dbReference type="EMBL" id="ADK82926.1"/>
    </source>
</evidence>
<sequence length="293" mass="32981">MGNFHRLSGYCAEGDAGRMTIQDKYNKLLEHISAYERVAIAFSGGVDSTFLCRAAMEASCLRPIAISLVSPFIPHREVEEAKDLAKKIGIEHVCIQAQLLSETVAANPKDRCYHCKRIVFTTLLQTAAGYGIGTILDGSNADDRYDYRPGMRALAELGIHSPLLEIGLGKNEIRELSKILHLPTWNKPSFACLASRIPYGDRINTEKLKKIEEAEAFLRKIGFHQYRVRVHGDIARIEVAPDERLHFFNEERLDEISTALKRIGFLYVAFELSGYRSGSMNRAIDNENDNITY</sequence>
<dbReference type="SUPFAM" id="SSF52402">
    <property type="entry name" value="Adenine nucleotide alpha hydrolases-like"/>
    <property type="match status" value="1"/>
</dbReference>
<accession>E1R871</accession>
<dbReference type="CDD" id="cd01990">
    <property type="entry name" value="LarE-like"/>
    <property type="match status" value="1"/>
</dbReference>
<dbReference type="RefSeq" id="WP_013256385.1">
    <property type="nucleotide sequence ID" value="NC_014364.1"/>
</dbReference>
<dbReference type="Proteomes" id="UP000002318">
    <property type="component" value="Chromosome"/>
</dbReference>
<dbReference type="Gene3D" id="3.40.50.620">
    <property type="entry name" value="HUPs"/>
    <property type="match status" value="1"/>
</dbReference>
<dbReference type="InterPro" id="IPR005232">
    <property type="entry name" value="LarE"/>
</dbReference>